<evidence type="ECO:0000256" key="1">
    <source>
        <dbReference type="SAM" id="MobiDB-lite"/>
    </source>
</evidence>
<geneLocation type="plasmid" evidence="2 3">
    <name>AZOBR_p4</name>
</geneLocation>
<reference evidence="2 3" key="1">
    <citation type="journal article" date="2011" name="PLoS Genet.">
        <title>Azospirillum genomes reveal transition of bacteria from aquatic to terrestrial environments.</title>
        <authorList>
            <person name="Wisniewski-Dye F."/>
            <person name="Borziak K."/>
            <person name="Khalsa-Moyers G."/>
            <person name="Alexandre G."/>
            <person name="Sukharnikov L.O."/>
            <person name="Wuichet K."/>
            <person name="Hurst G.B."/>
            <person name="McDonald W.H."/>
            <person name="Robertson J.S."/>
            <person name="Barbe V."/>
            <person name="Calteau A."/>
            <person name="Rouy Z."/>
            <person name="Mangenot S."/>
            <person name="Prigent-Combaret C."/>
            <person name="Normand P."/>
            <person name="Boyer M."/>
            <person name="Siguier P."/>
            <person name="Dessaux Y."/>
            <person name="Elmerich C."/>
            <person name="Condemine G."/>
            <person name="Krishnen G."/>
            <person name="Kennedy I."/>
            <person name="Paterson A.H."/>
            <person name="Gonzalez V."/>
            <person name="Mavingui P."/>
            <person name="Zhulin I.B."/>
        </authorList>
    </citation>
    <scope>NUCLEOTIDE SEQUENCE [LARGE SCALE GENOMIC DNA]</scope>
    <source>
        <strain evidence="2 3">Sp245</strain>
    </source>
</reference>
<name>A0A9P1K0Z1_9PROT</name>
<keyword evidence="2" id="KW-0614">Plasmid</keyword>
<dbReference type="KEGG" id="abs:AZOBR_p450001"/>
<dbReference type="EMBL" id="HE577331">
    <property type="protein sequence ID" value="CCD03476.1"/>
    <property type="molecule type" value="Genomic_DNA"/>
</dbReference>
<accession>A0A9P1K0Z1</accession>
<evidence type="ECO:0000313" key="2">
    <source>
        <dbReference type="EMBL" id="CCD03476.1"/>
    </source>
</evidence>
<sequence length="21" mass="2299">MGWVGPLPHQLPNRTRAPLSA</sequence>
<dbReference type="AlphaFoldDB" id="A0A9P1K0Z1"/>
<proteinExistence type="predicted"/>
<evidence type="ECO:0000313" key="3">
    <source>
        <dbReference type="Proteomes" id="UP000007319"/>
    </source>
</evidence>
<dbReference type="Proteomes" id="UP000007319">
    <property type="component" value="Plasmid AZOBR_p4"/>
</dbReference>
<gene>
    <name evidence="2" type="ORF">AZOBR_p450001</name>
</gene>
<feature type="region of interest" description="Disordered" evidence="1">
    <location>
        <begin position="1"/>
        <end position="21"/>
    </location>
</feature>
<organism evidence="2 3">
    <name type="scientific">Azospirillum baldaniorum</name>
    <dbReference type="NCBI Taxonomy" id="1064539"/>
    <lineage>
        <taxon>Bacteria</taxon>
        <taxon>Pseudomonadati</taxon>
        <taxon>Pseudomonadota</taxon>
        <taxon>Alphaproteobacteria</taxon>
        <taxon>Rhodospirillales</taxon>
        <taxon>Azospirillaceae</taxon>
        <taxon>Azospirillum</taxon>
    </lineage>
</organism>
<protein>
    <submittedName>
        <fullName evidence="2">Uncharacterized protein</fullName>
    </submittedName>
</protein>
<keyword evidence="3" id="KW-1185">Reference proteome</keyword>